<dbReference type="AlphaFoldDB" id="A0AAV4BM04"/>
<reference evidence="2 3" key="1">
    <citation type="journal article" date="2021" name="Elife">
        <title>Chloroplast acquisition without the gene transfer in kleptoplastic sea slugs, Plakobranchus ocellatus.</title>
        <authorList>
            <person name="Maeda T."/>
            <person name="Takahashi S."/>
            <person name="Yoshida T."/>
            <person name="Shimamura S."/>
            <person name="Takaki Y."/>
            <person name="Nagai Y."/>
            <person name="Toyoda A."/>
            <person name="Suzuki Y."/>
            <person name="Arimoto A."/>
            <person name="Ishii H."/>
            <person name="Satoh N."/>
            <person name="Nishiyama T."/>
            <person name="Hasebe M."/>
            <person name="Maruyama T."/>
            <person name="Minagawa J."/>
            <person name="Obokata J."/>
            <person name="Shigenobu S."/>
        </authorList>
    </citation>
    <scope>NUCLEOTIDE SEQUENCE [LARGE SCALE GENOMIC DNA]</scope>
</reference>
<organism evidence="2 3">
    <name type="scientific">Plakobranchus ocellatus</name>
    <dbReference type="NCBI Taxonomy" id="259542"/>
    <lineage>
        <taxon>Eukaryota</taxon>
        <taxon>Metazoa</taxon>
        <taxon>Spiralia</taxon>
        <taxon>Lophotrochozoa</taxon>
        <taxon>Mollusca</taxon>
        <taxon>Gastropoda</taxon>
        <taxon>Heterobranchia</taxon>
        <taxon>Euthyneura</taxon>
        <taxon>Panpulmonata</taxon>
        <taxon>Sacoglossa</taxon>
        <taxon>Placobranchoidea</taxon>
        <taxon>Plakobranchidae</taxon>
        <taxon>Plakobranchus</taxon>
    </lineage>
</organism>
<sequence>MSDKKRQGMKLFSTPGNETSGEAVSDNQTLKTAPTFLLQDLSSNLRLSCPPSGQDAMVGLEPATEGFLQISGTTILFTVPPTPHLYAKDD</sequence>
<comment type="caution">
    <text evidence="2">The sequence shown here is derived from an EMBL/GenBank/DDBJ whole genome shotgun (WGS) entry which is preliminary data.</text>
</comment>
<feature type="region of interest" description="Disordered" evidence="1">
    <location>
        <begin position="1"/>
        <end position="28"/>
    </location>
</feature>
<gene>
    <name evidence="2" type="ORF">PoB_004644900</name>
</gene>
<dbReference type="EMBL" id="BLXT01005122">
    <property type="protein sequence ID" value="GFO19944.1"/>
    <property type="molecule type" value="Genomic_DNA"/>
</dbReference>
<name>A0AAV4BM04_9GAST</name>
<evidence type="ECO:0000313" key="3">
    <source>
        <dbReference type="Proteomes" id="UP000735302"/>
    </source>
</evidence>
<accession>A0AAV4BM04</accession>
<proteinExistence type="predicted"/>
<feature type="compositionally biased region" description="Polar residues" evidence="1">
    <location>
        <begin position="14"/>
        <end position="28"/>
    </location>
</feature>
<keyword evidence="3" id="KW-1185">Reference proteome</keyword>
<evidence type="ECO:0000313" key="2">
    <source>
        <dbReference type="EMBL" id="GFO19944.1"/>
    </source>
</evidence>
<evidence type="ECO:0000256" key="1">
    <source>
        <dbReference type="SAM" id="MobiDB-lite"/>
    </source>
</evidence>
<protein>
    <submittedName>
        <fullName evidence="2">Uncharacterized protein</fullName>
    </submittedName>
</protein>
<dbReference type="Proteomes" id="UP000735302">
    <property type="component" value="Unassembled WGS sequence"/>
</dbReference>